<reference evidence="1 2" key="1">
    <citation type="journal article" date="2020" name="BMC Genomics">
        <title>Intraspecific diversification of the crop wild relative Brassica cretica Lam. using demographic model selection.</title>
        <authorList>
            <person name="Kioukis A."/>
            <person name="Michalopoulou V.A."/>
            <person name="Briers L."/>
            <person name="Pirintsos S."/>
            <person name="Studholme D.J."/>
            <person name="Pavlidis P."/>
            <person name="Sarris P.F."/>
        </authorList>
    </citation>
    <scope>NUCLEOTIDE SEQUENCE [LARGE SCALE GENOMIC DNA]</scope>
    <source>
        <strain evidence="2">cv. PFS-1207/04</strain>
    </source>
</reference>
<organism evidence="1 2">
    <name type="scientific">Brassica cretica</name>
    <name type="common">Mustard</name>
    <dbReference type="NCBI Taxonomy" id="69181"/>
    <lineage>
        <taxon>Eukaryota</taxon>
        <taxon>Viridiplantae</taxon>
        <taxon>Streptophyta</taxon>
        <taxon>Embryophyta</taxon>
        <taxon>Tracheophyta</taxon>
        <taxon>Spermatophyta</taxon>
        <taxon>Magnoliopsida</taxon>
        <taxon>eudicotyledons</taxon>
        <taxon>Gunneridae</taxon>
        <taxon>Pentapetalae</taxon>
        <taxon>rosids</taxon>
        <taxon>malvids</taxon>
        <taxon>Brassicales</taxon>
        <taxon>Brassicaceae</taxon>
        <taxon>Brassiceae</taxon>
        <taxon>Brassica</taxon>
    </lineage>
</organism>
<sequence length="291" mass="33678">MDTAQGGDLVIQLDPTEVLPSFVLNILPVSSHLIIPSIPTMFSHRIVLIRPSVRFHPITQTVPHVLSTVSTHRRPERSSDYNHNLEVELIDPNHLYPNKFNIIRLIAEPESTWEEKNPKMAADSPLWTFWSLKLSEDLSHASTHFGHVDHLAGHVERPAEHFLFLGEVTPSKHSLFRWTYASYQATFRNPSFVGLVRHIKQQLKSGVGREILLAEEKSSLGVERPTLIRPHRRPNRRCKEQFKSSRDEADQKKRFLQFDVQEFCDNFEKEMMKALRDVSKIQKKAQPHVHL</sequence>
<dbReference type="Proteomes" id="UP000266723">
    <property type="component" value="Unassembled WGS sequence"/>
</dbReference>
<protein>
    <submittedName>
        <fullName evidence="1">Uncharacterized protein</fullName>
    </submittedName>
</protein>
<comment type="caution">
    <text evidence="1">The sequence shown here is derived from an EMBL/GenBank/DDBJ whole genome shotgun (WGS) entry which is preliminary data.</text>
</comment>
<accession>A0ABQ7E8M2</accession>
<gene>
    <name evidence="1" type="ORF">DY000_02021181</name>
</gene>
<evidence type="ECO:0000313" key="2">
    <source>
        <dbReference type="Proteomes" id="UP000266723"/>
    </source>
</evidence>
<dbReference type="EMBL" id="QGKV02000299">
    <property type="protein sequence ID" value="KAF3593339.1"/>
    <property type="molecule type" value="Genomic_DNA"/>
</dbReference>
<evidence type="ECO:0000313" key="1">
    <source>
        <dbReference type="EMBL" id="KAF3593339.1"/>
    </source>
</evidence>
<name>A0ABQ7E8M2_BRACR</name>
<proteinExistence type="predicted"/>
<keyword evidence="2" id="KW-1185">Reference proteome</keyword>